<organism evidence="2 3">
    <name type="scientific">Umezawaea endophytica</name>
    <dbReference type="NCBI Taxonomy" id="1654476"/>
    <lineage>
        <taxon>Bacteria</taxon>
        <taxon>Bacillati</taxon>
        <taxon>Actinomycetota</taxon>
        <taxon>Actinomycetes</taxon>
        <taxon>Pseudonocardiales</taxon>
        <taxon>Pseudonocardiaceae</taxon>
        <taxon>Umezawaea</taxon>
    </lineage>
</organism>
<feature type="transmembrane region" description="Helical" evidence="1">
    <location>
        <begin position="867"/>
        <end position="887"/>
    </location>
</feature>
<feature type="transmembrane region" description="Helical" evidence="1">
    <location>
        <begin position="379"/>
        <end position="403"/>
    </location>
</feature>
<keyword evidence="1" id="KW-0472">Membrane</keyword>
<dbReference type="SUPFAM" id="SSF82714">
    <property type="entry name" value="Multidrug efflux transporter AcrB TolC docking domain, DN and DC subdomains"/>
    <property type="match status" value="2"/>
</dbReference>
<dbReference type="GO" id="GO:0005886">
    <property type="term" value="C:plasma membrane"/>
    <property type="evidence" value="ECO:0007669"/>
    <property type="project" value="TreeGrafter"/>
</dbReference>
<dbReference type="AlphaFoldDB" id="A0A9X2VKV2"/>
<feature type="transmembrane region" description="Helical" evidence="1">
    <location>
        <begin position="356"/>
        <end position="373"/>
    </location>
</feature>
<feature type="transmembrane region" description="Helical" evidence="1">
    <location>
        <begin position="893"/>
        <end position="917"/>
    </location>
</feature>
<feature type="transmembrane region" description="Helical" evidence="1">
    <location>
        <begin position="518"/>
        <end position="538"/>
    </location>
</feature>
<reference evidence="2" key="1">
    <citation type="submission" date="2022-08" db="EMBL/GenBank/DDBJ databases">
        <authorList>
            <person name="Tistechok S."/>
            <person name="Samborskyy M."/>
            <person name="Roman I."/>
        </authorList>
    </citation>
    <scope>NUCLEOTIDE SEQUENCE</scope>
    <source>
        <strain evidence="2">DSM 103496</strain>
    </source>
</reference>
<keyword evidence="1" id="KW-0812">Transmembrane</keyword>
<dbReference type="SUPFAM" id="SSF82866">
    <property type="entry name" value="Multidrug efflux transporter AcrB transmembrane domain"/>
    <property type="match status" value="2"/>
</dbReference>
<feature type="transmembrane region" description="Helical" evidence="1">
    <location>
        <begin position="331"/>
        <end position="349"/>
    </location>
</feature>
<dbReference type="SUPFAM" id="SSF82693">
    <property type="entry name" value="Multidrug efflux transporter AcrB pore domain, PN1, PN2, PC1 and PC2 subdomains"/>
    <property type="match status" value="3"/>
</dbReference>
<feature type="transmembrane region" description="Helical" evidence="1">
    <location>
        <begin position="424"/>
        <end position="449"/>
    </location>
</feature>
<proteinExistence type="predicted"/>
<dbReference type="InterPro" id="IPR027463">
    <property type="entry name" value="AcrB_DN_DC_subdom"/>
</dbReference>
<dbReference type="PANTHER" id="PTHR32063:SF0">
    <property type="entry name" value="SWARMING MOTILITY PROTEIN SWRC"/>
    <property type="match status" value="1"/>
</dbReference>
<accession>A0A9X2VKV2</accession>
<dbReference type="Proteomes" id="UP001141259">
    <property type="component" value="Unassembled WGS sequence"/>
</dbReference>
<name>A0A9X2VKV2_9PSEU</name>
<dbReference type="PRINTS" id="PR00702">
    <property type="entry name" value="ACRIFLAVINRP"/>
</dbReference>
<dbReference type="Gene3D" id="3.30.2090.10">
    <property type="entry name" value="Multidrug efflux transporter AcrB TolC docking domain, DN and DC subdomains"/>
    <property type="match status" value="2"/>
</dbReference>
<feature type="transmembrane region" description="Helical" evidence="1">
    <location>
        <begin position="841"/>
        <end position="860"/>
    </location>
</feature>
<dbReference type="EMBL" id="JANYMP010000006">
    <property type="protein sequence ID" value="MCS7478392.1"/>
    <property type="molecule type" value="Genomic_DNA"/>
</dbReference>
<dbReference type="GO" id="GO:0042910">
    <property type="term" value="F:xenobiotic transmembrane transporter activity"/>
    <property type="evidence" value="ECO:0007669"/>
    <property type="project" value="TreeGrafter"/>
</dbReference>
<keyword evidence="3" id="KW-1185">Reference proteome</keyword>
<sequence>MTSLARLSLANRALVALVAIIATAFGIYAIPSLKQELLPSLEFPAAVVIAPFQGANPELVEEQVAKPIETAVRGVAGVTDVTSTSRDGAATVQVQFDFGLPVADVVNDLQQALTRIRAQLPEGVDPQVVAGSTDNLPAVVLAVSADTDQRELADKVSKTVLPELQALTGVREAAVTGARKQNLSITPDPTKLAAAKVAPTAIPEALRANGVSIPAGTLTEGDKSLSVQVGGKLSTVDEVRELRVSGARLGDVATIERTPAPATSITRTNGKDSLGISMTLAPDGNAVALSHEVRDKLPQLAAALGDGAALTIVFDQAPFVEKSIEGLTSEGALGLLFAVLVILIFLFSVRSTLVTAVSIPLSVLVALIALWIGDYSLNVLTLGGLTIAIGRVVDDSIVVLENIKRHLSYGEDKRRAVLDGVREVAGAVTASTLTTVAVFLPIAVVGGLIGQLFSAFAITVTVALVASLLVSLTVIPVLAFWFLKPGKDDGPEAVERERKNVLQRIYVPVLRFATRRRLTTVLIALVVFVGTLGLVPLLQTNFIDSSGQNTLSLKQELPVGTSLAATDAAAKKVEDVLGEVDAVETYQVTIGSQQGFAAFGGAGNSSTASFSITLKEGTDTPAVEADLRERTKSLADAGDITVGAGGGGGGFNANTVAVSVTASNADVLRTASDQVRDAVQGTSGLTDVTSDLGDSAPRVQITLNREAAAPTGLTDAAVGQLVAQAFRGATIAQLTLDGEQQDVVLRGGPAPTDLEQVKALPLAGGLKLGDIATVSQVDGPVQIKRVDGERSVTVSATATDQNIGAVTAELQTKLDGLTLPAGAAFSLGGVSADQQAAFGDLGLALLVAIAIVFLIMVVTFRSLIQPLILLVSIPFAATGAIVLLLATNTALGVPALIGVLMLVGIVVTNAIVLMDLINQYRAEGMGVQEAVIEGGRRRLRPILMTAAATIFALAPMALGITGSGGFISQPLAVVVIGGLVSSTLLTLVLVPTLYTMVENTKERFRRKPAAADEPERELVHS</sequence>
<dbReference type="Gene3D" id="3.30.70.1320">
    <property type="entry name" value="Multidrug efflux transporter AcrB pore domain like"/>
    <property type="match status" value="1"/>
</dbReference>
<dbReference type="Gene3D" id="1.20.1640.10">
    <property type="entry name" value="Multidrug efflux transporter AcrB transmembrane domain"/>
    <property type="match status" value="2"/>
</dbReference>
<evidence type="ECO:0000256" key="1">
    <source>
        <dbReference type="SAM" id="Phobius"/>
    </source>
</evidence>
<gene>
    <name evidence="2" type="ORF">NZH93_16140</name>
</gene>
<dbReference type="Gene3D" id="3.30.70.1440">
    <property type="entry name" value="Multidrug efflux transporter AcrB pore domain"/>
    <property type="match status" value="1"/>
</dbReference>
<protein>
    <submittedName>
        <fullName evidence="2">Efflux RND transporter permease subunit</fullName>
    </submittedName>
</protein>
<dbReference type="RefSeq" id="WP_259623880.1">
    <property type="nucleotide sequence ID" value="NZ_JANYMP010000006.1"/>
</dbReference>
<dbReference type="PANTHER" id="PTHR32063">
    <property type="match status" value="1"/>
</dbReference>
<feature type="transmembrane region" description="Helical" evidence="1">
    <location>
        <begin position="973"/>
        <end position="997"/>
    </location>
</feature>
<feature type="transmembrane region" description="Helical" evidence="1">
    <location>
        <begin position="455"/>
        <end position="483"/>
    </location>
</feature>
<evidence type="ECO:0000313" key="3">
    <source>
        <dbReference type="Proteomes" id="UP001141259"/>
    </source>
</evidence>
<keyword evidence="1" id="KW-1133">Transmembrane helix</keyword>
<feature type="transmembrane region" description="Helical" evidence="1">
    <location>
        <begin position="942"/>
        <end position="967"/>
    </location>
</feature>
<dbReference type="Pfam" id="PF00873">
    <property type="entry name" value="ACR_tran"/>
    <property type="match status" value="1"/>
</dbReference>
<evidence type="ECO:0000313" key="2">
    <source>
        <dbReference type="EMBL" id="MCS7478392.1"/>
    </source>
</evidence>
<comment type="caution">
    <text evidence="2">The sequence shown here is derived from an EMBL/GenBank/DDBJ whole genome shotgun (WGS) entry which is preliminary data.</text>
</comment>
<dbReference type="InterPro" id="IPR001036">
    <property type="entry name" value="Acrflvin-R"/>
</dbReference>
<dbReference type="Gene3D" id="3.30.70.1430">
    <property type="entry name" value="Multidrug efflux transporter AcrB pore domain"/>
    <property type="match status" value="2"/>
</dbReference>